<dbReference type="GO" id="GO:0006355">
    <property type="term" value="P:regulation of DNA-templated transcription"/>
    <property type="evidence" value="ECO:0007669"/>
    <property type="project" value="InterPro"/>
</dbReference>
<protein>
    <submittedName>
        <fullName evidence="5">Diguanylate cyclase YdaM</fullName>
        <ecNumber evidence="5">2.7.7.65</ecNumber>
    </submittedName>
</protein>
<dbReference type="eggNOG" id="COG2199">
    <property type="taxonomic scope" value="Bacteria"/>
</dbReference>
<keyword evidence="5" id="KW-0808">Transferase</keyword>
<keyword evidence="5" id="KW-0614">Plasmid</keyword>
<dbReference type="EMBL" id="CP007453">
    <property type="protein sequence ID" value="AHM58208.1"/>
    <property type="molecule type" value="Genomic_DNA"/>
</dbReference>
<dbReference type="InterPro" id="IPR001610">
    <property type="entry name" value="PAC"/>
</dbReference>
<evidence type="ECO:0000313" key="5">
    <source>
        <dbReference type="EMBL" id="AHM58208.1"/>
    </source>
</evidence>
<accession>W8TKF1</accession>
<dbReference type="OrthoDB" id="9805474at2"/>
<dbReference type="InterPro" id="IPR000700">
    <property type="entry name" value="PAS-assoc_C"/>
</dbReference>
<dbReference type="SUPFAM" id="SSF55073">
    <property type="entry name" value="Nucleotide cyclase"/>
    <property type="match status" value="1"/>
</dbReference>
<evidence type="ECO:0000259" key="2">
    <source>
        <dbReference type="PROSITE" id="PS50112"/>
    </source>
</evidence>
<reference evidence="5 6" key="1">
    <citation type="journal article" date="2014" name="Genome Announc.">
        <title>Complete Genome Sequence of Amino Acid-Utilizing Eubacterium acidaminophilum al-2 (DSM 3953).</title>
        <authorList>
            <person name="Poehlein A."/>
            <person name="Andreesen J.R."/>
            <person name="Daniel R."/>
        </authorList>
    </citation>
    <scope>NUCLEOTIDE SEQUENCE [LARGE SCALE GENOMIC DNA]</scope>
    <source>
        <strain evidence="5 6">DSM 3953</strain>
        <plasmid evidence="6">Plasmid EAL2_808p</plasmid>
    </source>
</reference>
<evidence type="ECO:0000259" key="4">
    <source>
        <dbReference type="PROSITE" id="PS50887"/>
    </source>
</evidence>
<dbReference type="eggNOG" id="COG5002">
    <property type="taxonomic scope" value="Bacteria"/>
</dbReference>
<dbReference type="InterPro" id="IPR013767">
    <property type="entry name" value="PAS_fold"/>
</dbReference>
<dbReference type="InterPro" id="IPR043128">
    <property type="entry name" value="Rev_trsase/Diguanyl_cyclase"/>
</dbReference>
<dbReference type="SMART" id="SM00086">
    <property type="entry name" value="PAC"/>
    <property type="match status" value="2"/>
</dbReference>
<dbReference type="CDD" id="cd12913">
    <property type="entry name" value="PDC1_MCP_like"/>
    <property type="match status" value="1"/>
</dbReference>
<proteinExistence type="predicted"/>
<dbReference type="KEGG" id="eac:EAL2_808p07050"/>
<dbReference type="PROSITE" id="PS50887">
    <property type="entry name" value="GGDEF"/>
    <property type="match status" value="1"/>
</dbReference>
<dbReference type="AlphaFoldDB" id="W8TKF1"/>
<dbReference type="Pfam" id="PF22673">
    <property type="entry name" value="MCP-like_PDC_1"/>
    <property type="match status" value="1"/>
</dbReference>
<feature type="domain" description="GGDEF" evidence="4">
    <location>
        <begin position="620"/>
        <end position="749"/>
    </location>
</feature>
<gene>
    <name evidence="5" type="primary">ydaM1</name>
    <name evidence="5" type="ORF">EAL2_808p07050</name>
</gene>
<dbReference type="PANTHER" id="PTHR44757:SF2">
    <property type="entry name" value="BIOFILM ARCHITECTURE MAINTENANCE PROTEIN MBAA"/>
    <property type="match status" value="1"/>
</dbReference>
<dbReference type="RefSeq" id="WP_025437041.1">
    <property type="nucleotide sequence ID" value="NZ_CP007453.1"/>
</dbReference>
<dbReference type="PATRIC" id="fig|1286171.3.peg.2887"/>
<dbReference type="CDD" id="cd01949">
    <property type="entry name" value="GGDEF"/>
    <property type="match status" value="1"/>
</dbReference>
<keyword evidence="5" id="KW-0548">Nucleotidyltransferase</keyword>
<feature type="domain" description="PAS" evidence="2">
    <location>
        <begin position="344"/>
        <end position="417"/>
    </location>
</feature>
<dbReference type="Gene3D" id="3.30.450.20">
    <property type="entry name" value="PAS domain"/>
    <property type="match status" value="3"/>
</dbReference>
<dbReference type="Pfam" id="PF00990">
    <property type="entry name" value="GGDEF"/>
    <property type="match status" value="1"/>
</dbReference>
<dbReference type="FunFam" id="3.30.70.270:FF:000001">
    <property type="entry name" value="Diguanylate cyclase domain protein"/>
    <property type="match status" value="1"/>
</dbReference>
<dbReference type="GO" id="GO:0052621">
    <property type="term" value="F:diguanylate cyclase activity"/>
    <property type="evidence" value="ECO:0007669"/>
    <property type="project" value="UniProtKB-EC"/>
</dbReference>
<name>W8TKF1_PEPAC</name>
<dbReference type="InterPro" id="IPR013655">
    <property type="entry name" value="PAS_fold_3"/>
</dbReference>
<dbReference type="InterPro" id="IPR035965">
    <property type="entry name" value="PAS-like_dom_sf"/>
</dbReference>
<dbReference type="InterPro" id="IPR052155">
    <property type="entry name" value="Biofilm_reg_signaling"/>
</dbReference>
<dbReference type="Gene3D" id="3.30.70.270">
    <property type="match status" value="1"/>
</dbReference>
<dbReference type="EC" id="2.7.7.65" evidence="5"/>
<keyword evidence="1" id="KW-0812">Transmembrane</keyword>
<dbReference type="NCBIfam" id="TIGR00254">
    <property type="entry name" value="GGDEF"/>
    <property type="match status" value="1"/>
</dbReference>
<dbReference type="eggNOG" id="COG5001">
    <property type="taxonomic scope" value="Bacteria"/>
</dbReference>
<dbReference type="InterPro" id="IPR029787">
    <property type="entry name" value="Nucleotide_cyclase"/>
</dbReference>
<evidence type="ECO:0000259" key="3">
    <source>
        <dbReference type="PROSITE" id="PS50113"/>
    </source>
</evidence>
<dbReference type="PANTHER" id="PTHR44757">
    <property type="entry name" value="DIGUANYLATE CYCLASE DGCP"/>
    <property type="match status" value="1"/>
</dbReference>
<feature type="transmembrane region" description="Helical" evidence="1">
    <location>
        <begin position="297"/>
        <end position="326"/>
    </location>
</feature>
<dbReference type="CDD" id="cd00130">
    <property type="entry name" value="PAS"/>
    <property type="match status" value="2"/>
</dbReference>
<dbReference type="Pfam" id="PF08447">
    <property type="entry name" value="PAS_3"/>
    <property type="match status" value="1"/>
</dbReference>
<evidence type="ECO:0000256" key="1">
    <source>
        <dbReference type="SAM" id="Phobius"/>
    </source>
</evidence>
<keyword evidence="1" id="KW-0472">Membrane</keyword>
<dbReference type="PROSITE" id="PS50113">
    <property type="entry name" value="PAC"/>
    <property type="match status" value="1"/>
</dbReference>
<dbReference type="Proteomes" id="UP000019591">
    <property type="component" value="Plasmid EAL2_808p"/>
</dbReference>
<organism evidence="5 6">
    <name type="scientific">Peptoclostridium acidaminophilum DSM 3953</name>
    <dbReference type="NCBI Taxonomy" id="1286171"/>
    <lineage>
        <taxon>Bacteria</taxon>
        <taxon>Bacillati</taxon>
        <taxon>Bacillota</taxon>
        <taxon>Clostridia</taxon>
        <taxon>Peptostreptococcales</taxon>
        <taxon>Peptoclostridiaceae</taxon>
        <taxon>Peptoclostridium</taxon>
    </lineage>
</organism>
<sequence>MLSVVVVSISYYSKYNSLIDEFENTAMSKEFLLREHIRMSSNFIKSMMIHGNTFFEHGSSSDSEFYGLLKYDPKSDSFSMDAAEGTPQEKAVGNITGLGEIPESGKVRDELNLALQYNKFFGSHYEKFPEVAWLYYTSENNFVNMYPWISSKDFTFLEKLKTVEFYKIANPLHNPFRRIVWSPAYIDEAGKGTMITLSAPIYDKDNFKGVVSLDLTTAWLAKIIASDYEGYLIEDTNSILSVSHSRISNVSDSELDALMKIPAKDFEKLKKLKLNEVQILDGYYIYLASFSEAPWKLFYIVPMWLVAGKAAASALPILLISVFLIISMNQIEKRKKSEELLKREKELLETTFFSIAEGIIVADKAGRITLMNAVAEKYTGWTKEEALGRDFHEVYNNINIETRERRYNPVAHVLETGKNIRSDRYISLISRDGSESYILGSAAGIISDAGELSGVVVSFRDITKEYEQEREIAEFLNINLDMLCVVDTDGKFHKVNKRFEEILGYNTEELEGRSILSLVHKDDTMFMLNVYRELLENKTVSAFTARCRCKDGSERYIEWHAQIGSGKYIYSSARDVTEKRVLEERLRMSATKDELTSLYNRHFFESIIAQQTGMADITGEAISIALIDLDQFKQVNDTWGHPAGDELLKSTAQTIERTLRKSDILARFGGEEFIVLMPKTSIEGAVAASEKIRSAIEIHMHPTMGKQTASIGVAERAESEAFSSWYARVDEALYRAKHGGRNCVVVAREPDREYHS</sequence>
<dbReference type="SUPFAM" id="SSF55785">
    <property type="entry name" value="PYP-like sensor domain (PAS domain)"/>
    <property type="match status" value="2"/>
</dbReference>
<dbReference type="InterPro" id="IPR000014">
    <property type="entry name" value="PAS"/>
</dbReference>
<dbReference type="NCBIfam" id="TIGR00229">
    <property type="entry name" value="sensory_box"/>
    <property type="match status" value="2"/>
</dbReference>
<keyword evidence="6" id="KW-1185">Reference proteome</keyword>
<dbReference type="InterPro" id="IPR000160">
    <property type="entry name" value="GGDEF_dom"/>
</dbReference>
<feature type="domain" description="PAS" evidence="2">
    <location>
        <begin position="468"/>
        <end position="538"/>
    </location>
</feature>
<geneLocation type="plasmid" evidence="5 6">
    <name>EAL2_808p</name>
</geneLocation>
<dbReference type="SMART" id="SM00267">
    <property type="entry name" value="GGDEF"/>
    <property type="match status" value="1"/>
</dbReference>
<feature type="domain" description="PAC" evidence="3">
    <location>
        <begin position="422"/>
        <end position="474"/>
    </location>
</feature>
<evidence type="ECO:0000313" key="6">
    <source>
        <dbReference type="Proteomes" id="UP000019591"/>
    </source>
</evidence>
<dbReference type="HOGENOM" id="CLU_368326_0_0_9"/>
<keyword evidence="1" id="KW-1133">Transmembrane helix</keyword>
<dbReference type="Pfam" id="PF00989">
    <property type="entry name" value="PAS"/>
    <property type="match status" value="1"/>
</dbReference>
<dbReference type="PROSITE" id="PS50112">
    <property type="entry name" value="PAS"/>
    <property type="match status" value="2"/>
</dbReference>
<dbReference type="SMART" id="SM00091">
    <property type="entry name" value="PAS"/>
    <property type="match status" value="2"/>
</dbReference>